<comment type="caution">
    <text evidence="7">The sequence shown here is derived from an EMBL/GenBank/DDBJ whole genome shotgun (WGS) entry which is preliminary data.</text>
</comment>
<feature type="domain" description="HTH psq-type" evidence="5">
    <location>
        <begin position="1"/>
        <end position="52"/>
    </location>
</feature>
<dbReference type="Pfam" id="PF04218">
    <property type="entry name" value="CENP-B_N"/>
    <property type="match status" value="1"/>
</dbReference>
<dbReference type="EMBL" id="VUJU01010210">
    <property type="protein sequence ID" value="KAF0715307.1"/>
    <property type="molecule type" value="Genomic_DNA"/>
</dbReference>
<name>A0A6G0W011_APHCR</name>
<evidence type="ECO:0000313" key="8">
    <source>
        <dbReference type="Proteomes" id="UP000478052"/>
    </source>
</evidence>
<dbReference type="Gene3D" id="1.10.10.60">
    <property type="entry name" value="Homeodomain-like"/>
    <property type="match status" value="2"/>
</dbReference>
<dbReference type="OrthoDB" id="155630at2759"/>
<dbReference type="PANTHER" id="PTHR19303:SF73">
    <property type="entry name" value="PROTEIN PDC2"/>
    <property type="match status" value="1"/>
</dbReference>
<evidence type="ECO:0000259" key="6">
    <source>
        <dbReference type="PROSITE" id="PS51253"/>
    </source>
</evidence>
<dbReference type="SMART" id="SM00674">
    <property type="entry name" value="CENPB"/>
    <property type="match status" value="1"/>
</dbReference>
<sequence length="512" mass="58806">MEKRSLKSLTVGDKIKIIEEVKKGVKRKKDIASEFGIPASTLSTILKDKDKILKAVEEAPCLPRRKRFKASSFPEIEHAMTEWIKRVRDYNLPISGPLIQEKAAEFAKNLGLTFQASSGWLEKFKLRNGIVEKIISGESAAVSEVDCEHYRTNILPSLLKEYDSKDIFNADEFGLFFKCTPDRTLTFKGDTCHGGKKSKERVTVMVGANMTGTEKLKLLVIGKSKQPRCFKKKNVQSLPVTYAYNKKAWMLSTIYESWIFDLDKRFFNDKRKVLLFVDNCPAHPKTLLHELKAIRVVFLPPNMTSKLQPMDQGIIKNIKHHYRKSIMQRNLRKMDSGIEIDDINLLESIELLHKSWGAVTQSTIVNCFHKAGFKNEIEEVEPVEEETPIEWDRYQQLFPETNTVEFQHFVEVDSSVITTYYPTDNEILNDLKFQEMPNESSGEESVIEDDGELALPKTTLAQALDSLQVVRKYIQEQQEIGDEIFSALNVIENFTDRSNIKKQSKISDFFKK</sequence>
<evidence type="ECO:0000256" key="4">
    <source>
        <dbReference type="PROSITE-ProRule" id="PRU00320"/>
    </source>
</evidence>
<dbReference type="Proteomes" id="UP000478052">
    <property type="component" value="Unassembled WGS sequence"/>
</dbReference>
<evidence type="ECO:0000256" key="3">
    <source>
        <dbReference type="ARBA" id="ARBA00023242"/>
    </source>
</evidence>
<organism evidence="7 8">
    <name type="scientific">Aphis craccivora</name>
    <name type="common">Cowpea aphid</name>
    <dbReference type="NCBI Taxonomy" id="307492"/>
    <lineage>
        <taxon>Eukaryota</taxon>
        <taxon>Metazoa</taxon>
        <taxon>Ecdysozoa</taxon>
        <taxon>Arthropoda</taxon>
        <taxon>Hexapoda</taxon>
        <taxon>Insecta</taxon>
        <taxon>Pterygota</taxon>
        <taxon>Neoptera</taxon>
        <taxon>Paraneoptera</taxon>
        <taxon>Hemiptera</taxon>
        <taxon>Sternorrhyncha</taxon>
        <taxon>Aphidomorpha</taxon>
        <taxon>Aphidoidea</taxon>
        <taxon>Aphididae</taxon>
        <taxon>Aphidini</taxon>
        <taxon>Aphis</taxon>
        <taxon>Aphis</taxon>
    </lineage>
</organism>
<evidence type="ECO:0000256" key="1">
    <source>
        <dbReference type="ARBA" id="ARBA00004123"/>
    </source>
</evidence>
<dbReference type="PROSITE" id="PS50960">
    <property type="entry name" value="HTH_PSQ"/>
    <property type="match status" value="1"/>
</dbReference>
<dbReference type="AlphaFoldDB" id="A0A6G0W011"/>
<reference evidence="7 8" key="1">
    <citation type="submission" date="2019-08" db="EMBL/GenBank/DDBJ databases">
        <title>Whole genome of Aphis craccivora.</title>
        <authorList>
            <person name="Voronova N.V."/>
            <person name="Shulinski R.S."/>
            <person name="Bandarenka Y.V."/>
            <person name="Zhorov D.G."/>
            <person name="Warner D."/>
        </authorList>
    </citation>
    <scope>NUCLEOTIDE SEQUENCE [LARGE SCALE GENOMIC DNA]</scope>
    <source>
        <strain evidence="7">180601</strain>
        <tissue evidence="7">Whole Body</tissue>
    </source>
</reference>
<accession>A0A6G0W011</accession>
<evidence type="ECO:0000259" key="5">
    <source>
        <dbReference type="PROSITE" id="PS50960"/>
    </source>
</evidence>
<dbReference type="GO" id="GO:0003677">
    <property type="term" value="F:DNA binding"/>
    <property type="evidence" value="ECO:0007669"/>
    <property type="project" value="UniProtKB-UniRule"/>
</dbReference>
<evidence type="ECO:0000256" key="2">
    <source>
        <dbReference type="ARBA" id="ARBA00023125"/>
    </source>
</evidence>
<feature type="domain" description="HTH CENPB-type" evidence="6">
    <location>
        <begin position="64"/>
        <end position="134"/>
    </location>
</feature>
<comment type="subcellular location">
    <subcellularLocation>
        <location evidence="1 4">Nucleus</location>
    </subcellularLocation>
</comment>
<evidence type="ECO:0000313" key="7">
    <source>
        <dbReference type="EMBL" id="KAF0715307.1"/>
    </source>
</evidence>
<dbReference type="PANTHER" id="PTHR19303">
    <property type="entry name" value="TRANSPOSON"/>
    <property type="match status" value="1"/>
</dbReference>
<keyword evidence="2 4" id="KW-0238">DNA-binding</keyword>
<feature type="DNA-binding region" description="H-T-H motif" evidence="4">
    <location>
        <begin position="28"/>
        <end position="48"/>
    </location>
</feature>
<protein>
    <submittedName>
        <fullName evidence="7">Tigger transposable element-derived protein 4-like</fullName>
    </submittedName>
</protein>
<dbReference type="Pfam" id="PF03184">
    <property type="entry name" value="DDE_1"/>
    <property type="match status" value="1"/>
</dbReference>
<dbReference type="InterPro" id="IPR004875">
    <property type="entry name" value="DDE_SF_endonuclease_dom"/>
</dbReference>
<dbReference type="PROSITE" id="PS51253">
    <property type="entry name" value="HTH_CENPB"/>
    <property type="match status" value="1"/>
</dbReference>
<keyword evidence="8" id="KW-1185">Reference proteome</keyword>
<keyword evidence="3 4" id="KW-0539">Nucleus</keyword>
<dbReference type="InterPro" id="IPR007889">
    <property type="entry name" value="HTH_Psq"/>
</dbReference>
<dbReference type="SUPFAM" id="SSF46689">
    <property type="entry name" value="Homeodomain-like"/>
    <property type="match status" value="2"/>
</dbReference>
<dbReference type="InterPro" id="IPR050863">
    <property type="entry name" value="CenT-Element_Derived"/>
</dbReference>
<proteinExistence type="predicted"/>
<dbReference type="Pfam" id="PF03221">
    <property type="entry name" value="HTH_Tnp_Tc5"/>
    <property type="match status" value="1"/>
</dbReference>
<dbReference type="InterPro" id="IPR009057">
    <property type="entry name" value="Homeodomain-like_sf"/>
</dbReference>
<dbReference type="InterPro" id="IPR006600">
    <property type="entry name" value="HTH_CenpB_DNA-bd_dom"/>
</dbReference>
<gene>
    <name evidence="7" type="ORF">FWK35_00033495</name>
</gene>
<dbReference type="GO" id="GO:0005634">
    <property type="term" value="C:nucleus"/>
    <property type="evidence" value="ECO:0007669"/>
    <property type="project" value="UniProtKB-SubCell"/>
</dbReference>